<evidence type="ECO:0000256" key="10">
    <source>
        <dbReference type="HAMAP-Rule" id="MF_00454"/>
    </source>
</evidence>
<keyword evidence="5 10" id="KW-0472">Membrane</keyword>
<keyword evidence="12" id="KW-1185">Reference proteome</keyword>
<organism evidence="11 12">
    <name type="scientific">Microbacterium resistens</name>
    <dbReference type="NCBI Taxonomy" id="156977"/>
    <lineage>
        <taxon>Bacteria</taxon>
        <taxon>Bacillati</taxon>
        <taxon>Actinomycetota</taxon>
        <taxon>Actinomycetes</taxon>
        <taxon>Micrococcales</taxon>
        <taxon>Microbacteriaceae</taxon>
        <taxon>Microbacterium</taxon>
    </lineage>
</organism>
<evidence type="ECO:0000256" key="8">
    <source>
        <dbReference type="ARBA" id="ARBA00035585"/>
    </source>
</evidence>
<feature type="transmembrane region" description="Helical" evidence="10">
    <location>
        <begin position="66"/>
        <end position="89"/>
    </location>
</feature>
<keyword evidence="10" id="KW-0813">Transport</keyword>
<keyword evidence="10" id="KW-0406">Ion transport</keyword>
<evidence type="ECO:0000256" key="5">
    <source>
        <dbReference type="ARBA" id="ARBA00023136"/>
    </source>
</evidence>
<dbReference type="Pfam" id="PF02537">
    <property type="entry name" value="CRCB"/>
    <property type="match status" value="1"/>
</dbReference>
<dbReference type="HAMAP" id="MF_00454">
    <property type="entry name" value="FluC"/>
    <property type="match status" value="1"/>
</dbReference>
<comment type="similarity">
    <text evidence="7 10">Belongs to the fluoride channel Fluc/FEX (TC 1.A.43) family.</text>
</comment>
<keyword evidence="10" id="KW-0479">Metal-binding</keyword>
<accession>A0ABY3RN65</accession>
<comment type="subcellular location">
    <subcellularLocation>
        <location evidence="1 10">Cell membrane</location>
        <topology evidence="1 10">Multi-pass membrane protein</topology>
    </subcellularLocation>
</comment>
<feature type="binding site" evidence="10">
    <location>
        <position position="77"/>
    </location>
    <ligand>
        <name>Na(+)</name>
        <dbReference type="ChEBI" id="CHEBI:29101"/>
        <note>structural</note>
    </ligand>
</feature>
<comment type="function">
    <text evidence="9 10">Fluoride-specific ion channel. Important for reducing fluoride concentration in the cell, thus reducing its toxicity.</text>
</comment>
<evidence type="ECO:0000256" key="7">
    <source>
        <dbReference type="ARBA" id="ARBA00035120"/>
    </source>
</evidence>
<feature type="binding site" evidence="10">
    <location>
        <position position="74"/>
    </location>
    <ligand>
        <name>Na(+)</name>
        <dbReference type="ChEBI" id="CHEBI:29101"/>
        <note>structural</note>
    </ligand>
</feature>
<evidence type="ECO:0000313" key="12">
    <source>
        <dbReference type="Proteomes" id="UP001199642"/>
    </source>
</evidence>
<keyword evidence="3 10" id="KW-0812">Transmembrane</keyword>
<dbReference type="InterPro" id="IPR003691">
    <property type="entry name" value="FluC"/>
</dbReference>
<feature type="transmembrane region" description="Helical" evidence="10">
    <location>
        <begin position="37"/>
        <end position="54"/>
    </location>
</feature>
<evidence type="ECO:0000256" key="2">
    <source>
        <dbReference type="ARBA" id="ARBA00022475"/>
    </source>
</evidence>
<dbReference type="PANTHER" id="PTHR28259">
    <property type="entry name" value="FLUORIDE EXPORT PROTEIN 1-RELATED"/>
    <property type="match status" value="1"/>
</dbReference>
<dbReference type="RefSeq" id="WP_067245367.1">
    <property type="nucleotide sequence ID" value="NZ_CP082781.1"/>
</dbReference>
<reference evidence="11 12" key="1">
    <citation type="submission" date="2023-01" db="EMBL/GenBank/DDBJ databases">
        <title>Characterization of estradiol degrading bacteria Microbacterium sp. MZT7 and reveal degrading genes through genome analysis.</title>
        <authorList>
            <person name="Hao P."/>
            <person name="Gao Y."/>
        </authorList>
    </citation>
    <scope>NUCLEOTIDE SEQUENCE [LARGE SCALE GENOMIC DNA]</scope>
    <source>
        <strain evidence="11 12">MZT7</strain>
    </source>
</reference>
<dbReference type="Proteomes" id="UP001199642">
    <property type="component" value="Chromosome"/>
</dbReference>
<evidence type="ECO:0000256" key="6">
    <source>
        <dbReference type="ARBA" id="ARBA00023303"/>
    </source>
</evidence>
<comment type="catalytic activity">
    <reaction evidence="8">
        <text>fluoride(in) = fluoride(out)</text>
        <dbReference type="Rhea" id="RHEA:76159"/>
        <dbReference type="ChEBI" id="CHEBI:17051"/>
    </reaction>
    <physiologicalReaction direction="left-to-right" evidence="8">
        <dbReference type="Rhea" id="RHEA:76160"/>
    </physiologicalReaction>
</comment>
<evidence type="ECO:0000256" key="3">
    <source>
        <dbReference type="ARBA" id="ARBA00022692"/>
    </source>
</evidence>
<keyword evidence="2 10" id="KW-1003">Cell membrane</keyword>
<name>A0ABY3RN65_9MICO</name>
<comment type="activity regulation">
    <text evidence="10">Na(+) is not transported, but it plays an essential structural role and its presence is essential for fluoride channel function.</text>
</comment>
<feature type="transmembrane region" description="Helical" evidence="10">
    <location>
        <begin position="95"/>
        <end position="116"/>
    </location>
</feature>
<keyword evidence="10" id="KW-0915">Sodium</keyword>
<evidence type="ECO:0000256" key="9">
    <source>
        <dbReference type="ARBA" id="ARBA00049940"/>
    </source>
</evidence>
<evidence type="ECO:0000256" key="1">
    <source>
        <dbReference type="ARBA" id="ARBA00004651"/>
    </source>
</evidence>
<evidence type="ECO:0000313" key="11">
    <source>
        <dbReference type="EMBL" id="UGS25333.1"/>
    </source>
</evidence>
<dbReference type="PANTHER" id="PTHR28259:SF1">
    <property type="entry name" value="FLUORIDE EXPORT PROTEIN 1-RELATED"/>
    <property type="match status" value="1"/>
</dbReference>
<evidence type="ECO:0000256" key="4">
    <source>
        <dbReference type="ARBA" id="ARBA00022989"/>
    </source>
</evidence>
<keyword evidence="6 10" id="KW-0407">Ion channel</keyword>
<sequence length="126" mass="12527">MTRSRLAPVLLVAAGGTIGTAARLGLGLVIPESDGLPVPILVANLLGAFCLGLVAARLPGSSGMRLFLGTGLLGGFTTYSAFTVGTITLAETAPWLAAAYAVGSVILGIAAAAAGLRIARPRRGRA</sequence>
<keyword evidence="4 10" id="KW-1133">Transmembrane helix</keyword>
<dbReference type="EMBL" id="CP082781">
    <property type="protein sequence ID" value="UGS25333.1"/>
    <property type="molecule type" value="Genomic_DNA"/>
</dbReference>
<gene>
    <name evidence="10" type="primary">fluC</name>
    <name evidence="10" type="synonym">crcB</name>
    <name evidence="11" type="ORF">K8F61_11625</name>
</gene>
<protein>
    <recommendedName>
        <fullName evidence="10">Fluoride-specific ion channel FluC</fullName>
    </recommendedName>
</protein>
<proteinExistence type="inferred from homology"/>